<keyword evidence="6" id="KW-0812">Transmembrane</keyword>
<evidence type="ECO:0000256" key="3">
    <source>
        <dbReference type="ARBA" id="ARBA00022679"/>
    </source>
</evidence>
<dbReference type="SMART" id="SM00563">
    <property type="entry name" value="PlsC"/>
    <property type="match status" value="1"/>
</dbReference>
<dbReference type="PANTHER" id="PTHR10434:SF64">
    <property type="entry name" value="1-ACYL-SN-GLYCEROL-3-PHOSPHATE ACYLTRANSFERASE-RELATED"/>
    <property type="match status" value="1"/>
</dbReference>
<evidence type="ECO:0000256" key="4">
    <source>
        <dbReference type="ARBA" id="ARBA00023098"/>
    </source>
</evidence>
<feature type="transmembrane region" description="Helical" evidence="6">
    <location>
        <begin position="39"/>
        <end position="61"/>
    </location>
</feature>
<dbReference type="EMBL" id="PTJE01000001">
    <property type="protein sequence ID" value="PPK96740.1"/>
    <property type="molecule type" value="Genomic_DNA"/>
</dbReference>
<dbReference type="Pfam" id="PF01553">
    <property type="entry name" value="Acyltransferase"/>
    <property type="match status" value="1"/>
</dbReference>
<evidence type="ECO:0000313" key="9">
    <source>
        <dbReference type="Proteomes" id="UP000239002"/>
    </source>
</evidence>
<dbReference type="CDD" id="cd07989">
    <property type="entry name" value="LPLAT_AGPAT-like"/>
    <property type="match status" value="1"/>
</dbReference>
<accession>A0A2S6IRH9</accession>
<dbReference type="GO" id="GO:0006654">
    <property type="term" value="P:phosphatidic acid biosynthetic process"/>
    <property type="evidence" value="ECO:0007669"/>
    <property type="project" value="TreeGrafter"/>
</dbReference>
<dbReference type="GO" id="GO:0003841">
    <property type="term" value="F:1-acylglycerol-3-phosphate O-acyltransferase activity"/>
    <property type="evidence" value="ECO:0007669"/>
    <property type="project" value="TreeGrafter"/>
</dbReference>
<evidence type="ECO:0000256" key="1">
    <source>
        <dbReference type="ARBA" id="ARBA00005189"/>
    </source>
</evidence>
<evidence type="ECO:0000256" key="2">
    <source>
        <dbReference type="ARBA" id="ARBA00022516"/>
    </source>
</evidence>
<dbReference type="SUPFAM" id="SSF69593">
    <property type="entry name" value="Glycerol-3-phosphate (1)-acyltransferase"/>
    <property type="match status" value="1"/>
</dbReference>
<gene>
    <name evidence="8" type="ORF">LY01_00565</name>
</gene>
<name>A0A2S6IRH9_9FLAO</name>
<dbReference type="Proteomes" id="UP000239002">
    <property type="component" value="Unassembled WGS sequence"/>
</dbReference>
<evidence type="ECO:0000256" key="5">
    <source>
        <dbReference type="ARBA" id="ARBA00023315"/>
    </source>
</evidence>
<keyword evidence="4" id="KW-0443">Lipid metabolism</keyword>
<evidence type="ECO:0000256" key="6">
    <source>
        <dbReference type="SAM" id="Phobius"/>
    </source>
</evidence>
<keyword evidence="6" id="KW-1133">Transmembrane helix</keyword>
<dbReference type="AlphaFoldDB" id="A0A2S6IRH9"/>
<evidence type="ECO:0000259" key="7">
    <source>
        <dbReference type="SMART" id="SM00563"/>
    </source>
</evidence>
<comment type="pathway">
    <text evidence="1">Lipid metabolism.</text>
</comment>
<feature type="transmembrane region" description="Helical" evidence="6">
    <location>
        <begin position="73"/>
        <end position="90"/>
    </location>
</feature>
<sequence length="270" mass="31527">MRAIILSRSIEIDVHKVINSSIFDTLKWMRYILMPLYRVWFYILMGVPIIIMFPLLVLLTISEKTYHLFFKVARFWSAIIIYGMGFWPVIKRAQPMKKNQSYMLVANHTSMTDIMMMLLISKNPFVFVGKKELSKIPVFGFFYKRTCILVDRKNPRSRKEVFDRARQRMQDGVGICIFPEGGVSDDLNVVLDPFKDGAFRLAIEHQIPLLPVTLYDNKKRFPFHFWGGSPGIMRAETHAPIETVGMKVMEDKARFRESVRNIILHSLEKA</sequence>
<dbReference type="PANTHER" id="PTHR10434">
    <property type="entry name" value="1-ACYL-SN-GLYCEROL-3-PHOSPHATE ACYLTRANSFERASE"/>
    <property type="match status" value="1"/>
</dbReference>
<evidence type="ECO:0000313" key="8">
    <source>
        <dbReference type="EMBL" id="PPK96740.1"/>
    </source>
</evidence>
<keyword evidence="6" id="KW-0472">Membrane</keyword>
<protein>
    <submittedName>
        <fullName evidence="8">1-acyl-sn-glycerol-3-phosphate acyltransferase</fullName>
    </submittedName>
</protein>
<proteinExistence type="predicted"/>
<dbReference type="InterPro" id="IPR002123">
    <property type="entry name" value="Plipid/glycerol_acylTrfase"/>
</dbReference>
<comment type="caution">
    <text evidence="8">The sequence shown here is derived from an EMBL/GenBank/DDBJ whole genome shotgun (WGS) entry which is preliminary data.</text>
</comment>
<keyword evidence="5 8" id="KW-0012">Acyltransferase</keyword>
<feature type="domain" description="Phospholipid/glycerol acyltransferase" evidence="7">
    <location>
        <begin position="102"/>
        <end position="217"/>
    </location>
</feature>
<keyword evidence="3 8" id="KW-0808">Transferase</keyword>
<keyword evidence="2" id="KW-0444">Lipid biosynthesis</keyword>
<keyword evidence="9" id="KW-1185">Reference proteome</keyword>
<reference evidence="8 9" key="1">
    <citation type="submission" date="2018-02" db="EMBL/GenBank/DDBJ databases">
        <title>Genomic Encyclopedia of Archaeal and Bacterial Type Strains, Phase II (KMG-II): from individual species to whole genera.</title>
        <authorList>
            <person name="Goeker M."/>
        </authorList>
    </citation>
    <scope>NUCLEOTIDE SEQUENCE [LARGE SCALE GENOMIC DNA]</scope>
    <source>
        <strain evidence="8 9">DSM 16809</strain>
    </source>
</reference>
<organism evidence="8 9">
    <name type="scientific">Nonlabens xylanidelens</name>
    <dbReference type="NCBI Taxonomy" id="191564"/>
    <lineage>
        <taxon>Bacteria</taxon>
        <taxon>Pseudomonadati</taxon>
        <taxon>Bacteroidota</taxon>
        <taxon>Flavobacteriia</taxon>
        <taxon>Flavobacteriales</taxon>
        <taxon>Flavobacteriaceae</taxon>
        <taxon>Nonlabens</taxon>
    </lineage>
</organism>